<dbReference type="Pfam" id="PF07007">
    <property type="entry name" value="LprI"/>
    <property type="match status" value="1"/>
</dbReference>
<evidence type="ECO:0000313" key="4">
    <source>
        <dbReference type="EMBL" id="EET87667.1"/>
    </source>
</evidence>
<evidence type="ECO:0000256" key="1">
    <source>
        <dbReference type="SAM" id="MobiDB-lite"/>
    </source>
</evidence>
<dbReference type="AlphaFoldDB" id="C6PSS8"/>
<feature type="compositionally biased region" description="Basic and acidic residues" evidence="1">
    <location>
        <begin position="90"/>
        <end position="103"/>
    </location>
</feature>
<reference evidence="4 5" key="1">
    <citation type="submission" date="2009-06" db="EMBL/GenBank/DDBJ databases">
        <title>The draft genome of Clostridium carboxidivorans P7.</title>
        <authorList>
            <consortium name="US DOE Joint Genome Institute (JGI-PGF)"/>
            <person name="Lucas S."/>
            <person name="Copeland A."/>
            <person name="Lapidus A."/>
            <person name="Glavina del Rio T."/>
            <person name="Tice H."/>
            <person name="Bruce D."/>
            <person name="Goodwin L."/>
            <person name="Pitluck S."/>
            <person name="Larimer F."/>
            <person name="Land M.L."/>
            <person name="Hauser L."/>
            <person name="Hemme C.L."/>
        </authorList>
    </citation>
    <scope>NUCLEOTIDE SEQUENCE [LARGE SCALE GENOMIC DNA]</scope>
    <source>
        <strain evidence="4 5">P7</strain>
    </source>
</reference>
<evidence type="ECO:0000259" key="3">
    <source>
        <dbReference type="Pfam" id="PF07007"/>
    </source>
</evidence>
<dbReference type="RefSeq" id="WP_007060730.1">
    <property type="nucleotide sequence ID" value="NZ_ACVI01000025.1"/>
</dbReference>
<comment type="caution">
    <text evidence="4">The sequence shown here is derived from an EMBL/GenBank/DDBJ whole genome shotgun (WGS) entry which is preliminary data.</text>
</comment>
<dbReference type="EMBL" id="ACVI01000025">
    <property type="protein sequence ID" value="EET87667.1"/>
    <property type="molecule type" value="Genomic_DNA"/>
</dbReference>
<feature type="region of interest" description="Disordered" evidence="1">
    <location>
        <begin position="22"/>
        <end position="42"/>
    </location>
</feature>
<dbReference type="PROSITE" id="PS51257">
    <property type="entry name" value="PROKAR_LIPOPROTEIN"/>
    <property type="match status" value="1"/>
</dbReference>
<keyword evidence="2" id="KW-0732">Signal</keyword>
<feature type="domain" description="Lysozyme inhibitor LprI-like N-terminal" evidence="3">
    <location>
        <begin position="132"/>
        <end position="222"/>
    </location>
</feature>
<accession>C6PSS8</accession>
<organism evidence="4 5">
    <name type="scientific">Clostridium carboxidivorans P7</name>
    <dbReference type="NCBI Taxonomy" id="536227"/>
    <lineage>
        <taxon>Bacteria</taxon>
        <taxon>Bacillati</taxon>
        <taxon>Bacillota</taxon>
        <taxon>Clostridia</taxon>
        <taxon>Eubacteriales</taxon>
        <taxon>Clostridiaceae</taxon>
        <taxon>Clostridium</taxon>
    </lineage>
</organism>
<feature type="compositionally biased region" description="Polar residues" evidence="1">
    <location>
        <begin position="22"/>
        <end position="34"/>
    </location>
</feature>
<feature type="chain" id="PRO_5039243256" description="Lysozyme inhibitor LprI-like N-terminal domain-containing protein" evidence="2">
    <location>
        <begin position="23"/>
        <end position="228"/>
    </location>
</feature>
<proteinExistence type="predicted"/>
<keyword evidence="5" id="KW-1185">Reference proteome</keyword>
<feature type="region of interest" description="Disordered" evidence="1">
    <location>
        <begin position="90"/>
        <end position="113"/>
    </location>
</feature>
<sequence>MKKIAGILALLLALGLVGCKSSESTKGNANGSNTKVEDKKSTKDNVDSIIGQLVTLIDEKKYDDAKSLMQKLNSNDLSESQKVTVNKLKERIDSESAKTEESKNAIQPQGQKQQYENKLANIENSLKYLDEKEASGTTADMRTSVNERYKKWDAALNEIYGVLKGQLSANDMKNLQSEEIQWISNRDAKAEKSASEMKGGSMESVLYTGSLAATTRSRCYELVEKYMH</sequence>
<dbReference type="Proteomes" id="UP000004198">
    <property type="component" value="Unassembled WGS sequence"/>
</dbReference>
<dbReference type="PANTHER" id="PTHR39176">
    <property type="entry name" value="PERIPLASMIC PROTEIN-RELATED"/>
    <property type="match status" value="1"/>
</dbReference>
<gene>
    <name evidence="4" type="ORF">CcarbDRAFT_1845</name>
</gene>
<evidence type="ECO:0000256" key="2">
    <source>
        <dbReference type="SAM" id="SignalP"/>
    </source>
</evidence>
<dbReference type="Gene3D" id="1.20.1270.180">
    <property type="match status" value="1"/>
</dbReference>
<dbReference type="eggNOG" id="COG3755">
    <property type="taxonomic scope" value="Bacteria"/>
</dbReference>
<feature type="compositionally biased region" description="Polar residues" evidence="1">
    <location>
        <begin position="104"/>
        <end position="113"/>
    </location>
</feature>
<dbReference type="InterPro" id="IPR009739">
    <property type="entry name" value="LprI-like_N"/>
</dbReference>
<feature type="signal peptide" evidence="2">
    <location>
        <begin position="1"/>
        <end position="22"/>
    </location>
</feature>
<name>C6PSS8_9CLOT</name>
<dbReference type="OrthoDB" id="2438161at2"/>
<dbReference type="STRING" id="536227.Ccar_05450"/>
<dbReference type="PANTHER" id="PTHR39176:SF1">
    <property type="entry name" value="PERIPLASMIC PROTEIN"/>
    <property type="match status" value="1"/>
</dbReference>
<protein>
    <recommendedName>
        <fullName evidence="3">Lysozyme inhibitor LprI-like N-terminal domain-containing protein</fullName>
    </recommendedName>
</protein>
<evidence type="ECO:0000313" key="5">
    <source>
        <dbReference type="Proteomes" id="UP000004198"/>
    </source>
</evidence>